<proteinExistence type="inferred from homology"/>
<dbReference type="Gene3D" id="4.10.280.10">
    <property type="entry name" value="Helix-loop-helix DNA-binding domain"/>
    <property type="match status" value="1"/>
</dbReference>
<dbReference type="Proteomes" id="UP001497457">
    <property type="component" value="Chromosome 20rd"/>
</dbReference>
<accession>A0ABC9AEN1</accession>
<dbReference type="EMBL" id="OZ075130">
    <property type="protein sequence ID" value="CAL4977329.1"/>
    <property type="molecule type" value="Genomic_DNA"/>
</dbReference>
<feature type="region of interest" description="Disordered" evidence="5">
    <location>
        <begin position="1"/>
        <end position="42"/>
    </location>
</feature>
<feature type="compositionally biased region" description="Low complexity" evidence="5">
    <location>
        <begin position="11"/>
        <end position="29"/>
    </location>
</feature>
<keyword evidence="8" id="KW-1185">Reference proteome</keyword>
<name>A0ABC9AEN1_9POAL</name>
<dbReference type="SMART" id="SM00353">
    <property type="entry name" value="HLH"/>
    <property type="match status" value="1"/>
</dbReference>
<keyword evidence="4" id="KW-0175">Coiled coil</keyword>
<dbReference type="AlphaFoldDB" id="A0ABC9AEN1"/>
<dbReference type="GO" id="GO:0006355">
    <property type="term" value="P:regulation of DNA-templated transcription"/>
    <property type="evidence" value="ECO:0007669"/>
    <property type="project" value="UniProtKB-ARBA"/>
</dbReference>
<organism evidence="7 8">
    <name type="scientific">Urochloa decumbens</name>
    <dbReference type="NCBI Taxonomy" id="240449"/>
    <lineage>
        <taxon>Eukaryota</taxon>
        <taxon>Viridiplantae</taxon>
        <taxon>Streptophyta</taxon>
        <taxon>Embryophyta</taxon>
        <taxon>Tracheophyta</taxon>
        <taxon>Spermatophyta</taxon>
        <taxon>Magnoliopsida</taxon>
        <taxon>Liliopsida</taxon>
        <taxon>Poales</taxon>
        <taxon>Poaceae</taxon>
        <taxon>PACMAD clade</taxon>
        <taxon>Panicoideae</taxon>
        <taxon>Panicodae</taxon>
        <taxon>Paniceae</taxon>
        <taxon>Melinidinae</taxon>
        <taxon>Urochloa</taxon>
    </lineage>
</organism>
<feature type="domain" description="BHLH" evidence="6">
    <location>
        <begin position="28"/>
        <end position="81"/>
    </location>
</feature>
<feature type="coiled-coil region" evidence="4">
    <location>
        <begin position="71"/>
        <end position="98"/>
    </location>
</feature>
<dbReference type="InterPro" id="IPR011598">
    <property type="entry name" value="bHLH_dom"/>
</dbReference>
<keyword evidence="2" id="KW-0805">Transcription regulation</keyword>
<dbReference type="InterPro" id="IPR015660">
    <property type="entry name" value="MASH1/Ascl1a-like"/>
</dbReference>
<evidence type="ECO:0000259" key="6">
    <source>
        <dbReference type="PROSITE" id="PS50888"/>
    </source>
</evidence>
<dbReference type="PROSITE" id="PS50888">
    <property type="entry name" value="BHLH"/>
    <property type="match status" value="1"/>
</dbReference>
<dbReference type="SUPFAM" id="SSF47459">
    <property type="entry name" value="HLH, helix-loop-helix DNA-binding domain"/>
    <property type="match status" value="1"/>
</dbReference>
<evidence type="ECO:0000256" key="2">
    <source>
        <dbReference type="ARBA" id="ARBA00023015"/>
    </source>
</evidence>
<evidence type="ECO:0000256" key="3">
    <source>
        <dbReference type="ARBA" id="ARBA00023163"/>
    </source>
</evidence>
<feature type="region of interest" description="Disordered" evidence="5">
    <location>
        <begin position="103"/>
        <end position="133"/>
    </location>
</feature>
<evidence type="ECO:0000256" key="5">
    <source>
        <dbReference type="SAM" id="MobiDB-lite"/>
    </source>
</evidence>
<dbReference type="InterPro" id="IPR036638">
    <property type="entry name" value="HLH_DNA-bd_sf"/>
</dbReference>
<gene>
    <name evidence="7" type="ORF">URODEC1_LOCUS54118</name>
</gene>
<evidence type="ECO:0000313" key="8">
    <source>
        <dbReference type="Proteomes" id="UP001497457"/>
    </source>
</evidence>
<reference evidence="7" key="1">
    <citation type="submission" date="2024-10" db="EMBL/GenBank/DDBJ databases">
        <authorList>
            <person name="Ryan C."/>
        </authorList>
    </citation>
    <scope>NUCLEOTIDE SEQUENCE [LARGE SCALE GENOMIC DNA]</scope>
</reference>
<keyword evidence="3" id="KW-0804">Transcription</keyword>
<comment type="similarity">
    <text evidence="1">Belongs to the bHLH protein family.</text>
</comment>
<protein>
    <recommendedName>
        <fullName evidence="6">BHLH domain-containing protein</fullName>
    </recommendedName>
</protein>
<dbReference type="Pfam" id="PF00010">
    <property type="entry name" value="HLH"/>
    <property type="match status" value="1"/>
</dbReference>
<evidence type="ECO:0000256" key="4">
    <source>
        <dbReference type="SAM" id="Coils"/>
    </source>
</evidence>
<sequence>MEMGAKKSRSSDATTGRRSSTSSNSGRTTAMERKEIERKRRQQMKGLCVKLASLIPKEHYSKDAMTQLGSLDEAAAYIKKLKERVDELKQKRISAQLMAAGMGGGGGGGGRAASTSAATSGGGARSSSEETSEEAVEAPVVEVLHHHDGSSLDVVLISSVDRQFKLHEVVTVLEEEGAEIINANLSVSGRRVFHNIHCRLWTKIRKHQPLQRIFPHRVTSRKKKVFPIKNGKKVSEKT</sequence>
<evidence type="ECO:0000313" key="7">
    <source>
        <dbReference type="EMBL" id="CAL4977329.1"/>
    </source>
</evidence>
<dbReference type="PANTHER" id="PTHR13935">
    <property type="entry name" value="ACHAETE-SCUTE TRANSCRIPTION FACTOR-RELATED"/>
    <property type="match status" value="1"/>
</dbReference>
<evidence type="ECO:0000256" key="1">
    <source>
        <dbReference type="ARBA" id="ARBA00005510"/>
    </source>
</evidence>
<dbReference type="PANTHER" id="PTHR13935:SF52">
    <property type="entry name" value="OS01G0108400 PROTEIN"/>
    <property type="match status" value="1"/>
</dbReference>